<evidence type="ECO:0000259" key="1">
    <source>
        <dbReference type="Pfam" id="PF06985"/>
    </source>
</evidence>
<protein>
    <submittedName>
        <fullName evidence="2">Heterokaryon incompatibility protein-domain-containing protein</fullName>
    </submittedName>
</protein>
<dbReference type="Pfam" id="PF06985">
    <property type="entry name" value="HET"/>
    <property type="match status" value="1"/>
</dbReference>
<gene>
    <name evidence="2" type="ORF">B0T24DRAFT_491843</name>
</gene>
<feature type="non-terminal residue" evidence="2">
    <location>
        <position position="325"/>
    </location>
</feature>
<reference evidence="2" key="1">
    <citation type="journal article" date="2023" name="Mol. Phylogenet. Evol.">
        <title>Genome-scale phylogeny and comparative genomics of the fungal order Sordariales.</title>
        <authorList>
            <person name="Hensen N."/>
            <person name="Bonometti L."/>
            <person name="Westerberg I."/>
            <person name="Brannstrom I.O."/>
            <person name="Guillou S."/>
            <person name="Cros-Aarteil S."/>
            <person name="Calhoun S."/>
            <person name="Haridas S."/>
            <person name="Kuo A."/>
            <person name="Mondo S."/>
            <person name="Pangilinan J."/>
            <person name="Riley R."/>
            <person name="LaButti K."/>
            <person name="Andreopoulos B."/>
            <person name="Lipzen A."/>
            <person name="Chen C."/>
            <person name="Yan M."/>
            <person name="Daum C."/>
            <person name="Ng V."/>
            <person name="Clum A."/>
            <person name="Steindorff A."/>
            <person name="Ohm R.A."/>
            <person name="Martin F."/>
            <person name="Silar P."/>
            <person name="Natvig D.O."/>
            <person name="Lalanne C."/>
            <person name="Gautier V."/>
            <person name="Ament-Velasquez S.L."/>
            <person name="Kruys A."/>
            <person name="Hutchinson M.I."/>
            <person name="Powell A.J."/>
            <person name="Barry K."/>
            <person name="Miller A.N."/>
            <person name="Grigoriev I.V."/>
            <person name="Debuchy R."/>
            <person name="Gladieux P."/>
            <person name="Hiltunen Thoren M."/>
            <person name="Johannesson H."/>
        </authorList>
    </citation>
    <scope>NUCLEOTIDE SEQUENCE</scope>
    <source>
        <strain evidence="2">CBS 958.72</strain>
    </source>
</reference>
<dbReference type="EMBL" id="JAULSN010000001">
    <property type="protein sequence ID" value="KAK3382187.1"/>
    <property type="molecule type" value="Genomic_DNA"/>
</dbReference>
<feature type="non-terminal residue" evidence="2">
    <location>
        <position position="1"/>
    </location>
</feature>
<evidence type="ECO:0000313" key="3">
    <source>
        <dbReference type="Proteomes" id="UP001287356"/>
    </source>
</evidence>
<accession>A0AAE0NIK2</accession>
<sequence>EPLIRYSYQPLPSRDRIRLLHLDPSDDRTAPITITISEHRLNEAPTYDALSYTWGDVDDMHDIVVLDGFNARRALPVTKNCHSALRRLRLPDTQRALWVDAVCINQDDISERNAQVALMGGIYRDAARVVVDVGEASDSSGAAIDFIARYSRDPGTEAILFNMTGGLGIRSAVSEFYRRPWFTRVWVLQEVFMARQETAQLLCGDRLVDWAVFRPFKIWVDSRPAWETEHWHVALPTLVPQSLVIGNRHERQHSGGQDFLALLCKVRSCLSTDPRDKIFALLSMFDFGPDHEDRIVADYGKSAAQVYVEAAAWLLPRVGLAFLSC</sequence>
<dbReference type="PANTHER" id="PTHR24148">
    <property type="entry name" value="ANKYRIN REPEAT DOMAIN-CONTAINING PROTEIN 39 HOMOLOG-RELATED"/>
    <property type="match status" value="1"/>
</dbReference>
<dbReference type="PANTHER" id="PTHR24148:SF82">
    <property type="entry name" value="HETEROKARYON INCOMPATIBILITY DOMAIN-CONTAINING PROTEIN"/>
    <property type="match status" value="1"/>
</dbReference>
<proteinExistence type="predicted"/>
<name>A0AAE0NIK2_9PEZI</name>
<organism evidence="2 3">
    <name type="scientific">Lasiosphaeria ovina</name>
    <dbReference type="NCBI Taxonomy" id="92902"/>
    <lineage>
        <taxon>Eukaryota</taxon>
        <taxon>Fungi</taxon>
        <taxon>Dikarya</taxon>
        <taxon>Ascomycota</taxon>
        <taxon>Pezizomycotina</taxon>
        <taxon>Sordariomycetes</taxon>
        <taxon>Sordariomycetidae</taxon>
        <taxon>Sordariales</taxon>
        <taxon>Lasiosphaeriaceae</taxon>
        <taxon>Lasiosphaeria</taxon>
    </lineage>
</organism>
<feature type="domain" description="Heterokaryon incompatibility" evidence="1">
    <location>
        <begin position="47"/>
        <end position="190"/>
    </location>
</feature>
<dbReference type="AlphaFoldDB" id="A0AAE0NIK2"/>
<dbReference type="InterPro" id="IPR052895">
    <property type="entry name" value="HetReg/Transcr_Mod"/>
</dbReference>
<keyword evidence="3" id="KW-1185">Reference proteome</keyword>
<comment type="caution">
    <text evidence="2">The sequence shown here is derived from an EMBL/GenBank/DDBJ whole genome shotgun (WGS) entry which is preliminary data.</text>
</comment>
<evidence type="ECO:0000313" key="2">
    <source>
        <dbReference type="EMBL" id="KAK3382187.1"/>
    </source>
</evidence>
<dbReference type="Proteomes" id="UP001287356">
    <property type="component" value="Unassembled WGS sequence"/>
</dbReference>
<reference evidence="2" key="2">
    <citation type="submission" date="2023-06" db="EMBL/GenBank/DDBJ databases">
        <authorList>
            <consortium name="Lawrence Berkeley National Laboratory"/>
            <person name="Haridas S."/>
            <person name="Hensen N."/>
            <person name="Bonometti L."/>
            <person name="Westerberg I."/>
            <person name="Brannstrom I.O."/>
            <person name="Guillou S."/>
            <person name="Cros-Aarteil S."/>
            <person name="Calhoun S."/>
            <person name="Kuo A."/>
            <person name="Mondo S."/>
            <person name="Pangilinan J."/>
            <person name="Riley R."/>
            <person name="Labutti K."/>
            <person name="Andreopoulos B."/>
            <person name="Lipzen A."/>
            <person name="Chen C."/>
            <person name="Yanf M."/>
            <person name="Daum C."/>
            <person name="Ng V."/>
            <person name="Clum A."/>
            <person name="Steindorff A."/>
            <person name="Ohm R."/>
            <person name="Martin F."/>
            <person name="Silar P."/>
            <person name="Natvig D."/>
            <person name="Lalanne C."/>
            <person name="Gautier V."/>
            <person name="Ament-Velasquez S.L."/>
            <person name="Kruys A."/>
            <person name="Hutchinson M.I."/>
            <person name="Powell A.J."/>
            <person name="Barry K."/>
            <person name="Miller A.N."/>
            <person name="Grigoriev I.V."/>
            <person name="Debuchy R."/>
            <person name="Gladieux P."/>
            <person name="Thoren M.H."/>
            <person name="Johannesson H."/>
        </authorList>
    </citation>
    <scope>NUCLEOTIDE SEQUENCE</scope>
    <source>
        <strain evidence="2">CBS 958.72</strain>
    </source>
</reference>
<dbReference type="InterPro" id="IPR010730">
    <property type="entry name" value="HET"/>
</dbReference>